<gene>
    <name evidence="2" type="ORF">BFS16_01800</name>
</gene>
<dbReference type="Pfam" id="PF12771">
    <property type="entry name" value="SusD-like_2"/>
    <property type="match status" value="1"/>
</dbReference>
<evidence type="ECO:0000313" key="3">
    <source>
        <dbReference type="Proteomes" id="UP000236634"/>
    </source>
</evidence>
<dbReference type="SUPFAM" id="SSF48452">
    <property type="entry name" value="TPR-like"/>
    <property type="match status" value="1"/>
</dbReference>
<dbReference type="Proteomes" id="UP000236634">
    <property type="component" value="Unassembled WGS sequence"/>
</dbReference>
<evidence type="ECO:0000313" key="2">
    <source>
        <dbReference type="EMBL" id="PNP95831.1"/>
    </source>
</evidence>
<dbReference type="EMBL" id="NBAX01000002">
    <property type="protein sequence ID" value="PNP95831.1"/>
    <property type="molecule type" value="Genomic_DNA"/>
</dbReference>
<feature type="chain" id="PRO_5014325108" description="SusD/RagB family nutrient-binding outer membrane lipoprotein" evidence="1">
    <location>
        <begin position="21"/>
        <end position="621"/>
    </location>
</feature>
<dbReference type="Pfam" id="PF12741">
    <property type="entry name" value="SusD-like"/>
    <property type="match status" value="1"/>
</dbReference>
<dbReference type="AlphaFoldDB" id="A0A2K0XMS7"/>
<accession>A0A2K0XMS7</accession>
<feature type="signal peptide" evidence="1">
    <location>
        <begin position="1"/>
        <end position="20"/>
    </location>
</feature>
<evidence type="ECO:0000256" key="1">
    <source>
        <dbReference type="SAM" id="SignalP"/>
    </source>
</evidence>
<evidence type="ECO:0008006" key="4">
    <source>
        <dbReference type="Google" id="ProtNLM"/>
    </source>
</evidence>
<comment type="caution">
    <text evidence="2">The sequence shown here is derived from an EMBL/GenBank/DDBJ whole genome shotgun (WGS) entry which is preliminary data.</text>
</comment>
<sequence>MKKYILIVATLLATFGITSCLDDFQDLNTDKEKLPTATPANAFMGATLNFNNCSRAHLLGKYSGTMTYMQYIVSAGGPSAGTYISLDKTGRTEPFAPAYNYYYTVNGDNFGGFGLRLDYLITQVIPVQNEPERFADIGAIAKMLLSYEQWLVLDTYGAAPLTEGLKAQTERLTTPKYDLYQKAIDGTPMYKKLDAMVKECVATLKASNDKQVQLKDADFFYGGDIAKWIKFGNTLRVKMAQRLEKADKAFYNSVIDEVLTSPSNVIGSYDESCIYHHPNDYNNNTDDIQDITSRYVASRAFVAFLETYDDPRLPILVRRNGFGTGNNNKENDDWFDTFKKEYPNYEKSYKGFIDRYVGASANPDSATSEYSRNAYMTLPYHKKDGTEANLEIRMNSQVESRFFVKNGGIRGNNNMPARAIEDTEFMINQDKMSTFTPIITYSETCLMLAEIALKKGSAVAGKDAKAWYREGVKASMEQFRTWATNMWVTAQVNDKAANYNPITDEKIAAYLDRPEFQNVTLEKIISQQWVNLFVQPEEMWATWKRTGYPKFKDQPVPEDGVAFLESIKSAGNALVIPRRNSLPVPNDLNIENYNQAVSALKSDAKYGADVDKTEGRIWWDQ</sequence>
<name>A0A2K0XMS7_9BACT</name>
<reference evidence="2 3" key="1">
    <citation type="submission" date="2017-03" db="EMBL/GenBank/DDBJ databases">
        <authorList>
            <person name="Afonso C.L."/>
            <person name="Miller P.J."/>
            <person name="Scott M.A."/>
            <person name="Spackman E."/>
            <person name="Goraichik I."/>
            <person name="Dimitrov K.M."/>
            <person name="Suarez D.L."/>
            <person name="Swayne D.E."/>
        </authorList>
    </citation>
    <scope>NUCLEOTIDE SEQUENCE [LARGE SCALE GENOMIC DNA]</scope>
    <source>
        <strain evidence="2 3">DNF00076</strain>
    </source>
</reference>
<dbReference type="RefSeq" id="WP_103002581.1">
    <property type="nucleotide sequence ID" value="NZ_NBAX01000002.1"/>
</dbReference>
<proteinExistence type="predicted"/>
<organism evidence="2 3">
    <name type="scientific">Hoylesella timonensis</name>
    <dbReference type="NCBI Taxonomy" id="386414"/>
    <lineage>
        <taxon>Bacteria</taxon>
        <taxon>Pseudomonadati</taxon>
        <taxon>Bacteroidota</taxon>
        <taxon>Bacteroidia</taxon>
        <taxon>Bacteroidales</taxon>
        <taxon>Prevotellaceae</taxon>
        <taxon>Hoylesella</taxon>
    </lineage>
</organism>
<dbReference type="InterPro" id="IPR041662">
    <property type="entry name" value="SusD-like_2"/>
</dbReference>
<protein>
    <recommendedName>
        <fullName evidence="4">SusD/RagB family nutrient-binding outer membrane lipoprotein</fullName>
    </recommendedName>
</protein>
<dbReference type="InterPro" id="IPR024302">
    <property type="entry name" value="SusD-like"/>
</dbReference>
<keyword evidence="1" id="KW-0732">Signal</keyword>
<dbReference type="InterPro" id="IPR011990">
    <property type="entry name" value="TPR-like_helical_dom_sf"/>
</dbReference>
<dbReference type="PROSITE" id="PS51257">
    <property type="entry name" value="PROKAR_LIPOPROTEIN"/>
    <property type="match status" value="1"/>
</dbReference>
<dbReference type="Gene3D" id="1.25.40.390">
    <property type="match status" value="2"/>
</dbReference>